<dbReference type="RefSeq" id="WP_190267031.1">
    <property type="nucleotide sequence ID" value="NZ_JACWMS010000002.1"/>
</dbReference>
<feature type="region of interest" description="Disordered" evidence="1">
    <location>
        <begin position="1"/>
        <end position="40"/>
    </location>
</feature>
<gene>
    <name evidence="2" type="ORF">IDF66_12250</name>
</gene>
<organism evidence="2 3">
    <name type="scientific">Gordonia hankookensis</name>
    <dbReference type="NCBI Taxonomy" id="589403"/>
    <lineage>
        <taxon>Bacteria</taxon>
        <taxon>Bacillati</taxon>
        <taxon>Actinomycetota</taxon>
        <taxon>Actinomycetes</taxon>
        <taxon>Mycobacteriales</taxon>
        <taxon>Gordoniaceae</taxon>
        <taxon>Gordonia</taxon>
    </lineage>
</organism>
<feature type="region of interest" description="Disordered" evidence="1">
    <location>
        <begin position="115"/>
        <end position="157"/>
    </location>
</feature>
<feature type="compositionally biased region" description="Low complexity" evidence="1">
    <location>
        <begin position="115"/>
        <end position="135"/>
    </location>
</feature>
<evidence type="ECO:0000313" key="2">
    <source>
        <dbReference type="EMBL" id="MBD1320357.1"/>
    </source>
</evidence>
<evidence type="ECO:0000313" key="3">
    <source>
        <dbReference type="Proteomes" id="UP000602395"/>
    </source>
</evidence>
<name>A0ABR7WER0_9ACTN</name>
<dbReference type="Proteomes" id="UP000602395">
    <property type="component" value="Unassembled WGS sequence"/>
</dbReference>
<comment type="caution">
    <text evidence="2">The sequence shown here is derived from an EMBL/GenBank/DDBJ whole genome shotgun (WGS) entry which is preliminary data.</text>
</comment>
<dbReference type="EMBL" id="JACWMS010000002">
    <property type="protein sequence ID" value="MBD1320357.1"/>
    <property type="molecule type" value="Genomic_DNA"/>
</dbReference>
<accession>A0ABR7WER0</accession>
<evidence type="ECO:0000256" key="1">
    <source>
        <dbReference type="SAM" id="MobiDB-lite"/>
    </source>
</evidence>
<keyword evidence="3" id="KW-1185">Reference proteome</keyword>
<protein>
    <submittedName>
        <fullName evidence="2">Uncharacterized protein</fullName>
    </submittedName>
</protein>
<sequence length="169" mass="17617">MAQQTYTGQQQGSDREPSEHPTAAAPATRPNRSGGCGTTVPVGSVQIRVIVPARVVDGTDVVSVRVTPWCIHLTVAPVSSAVGSAGSTSTTRAVTGVVDAARADTWPYVEHPARTAAGTASTARTAATRPTAETIRSPRRRSGLDDHGIRPPSVPSAYRKPFVLPTVQI</sequence>
<reference evidence="2 3" key="1">
    <citation type="submission" date="2020-09" db="EMBL/GenBank/DDBJ databases">
        <title>Novel species in genus Gordonia.</title>
        <authorList>
            <person name="Zhang G."/>
        </authorList>
    </citation>
    <scope>NUCLEOTIDE SEQUENCE [LARGE SCALE GENOMIC DNA]</scope>
    <source>
        <strain evidence="2 3">ON-33</strain>
    </source>
</reference>
<feature type="compositionally biased region" description="Polar residues" evidence="1">
    <location>
        <begin position="1"/>
        <end position="12"/>
    </location>
</feature>
<proteinExistence type="predicted"/>